<evidence type="ECO:0000313" key="2">
    <source>
        <dbReference type="EMBL" id="KAB1160477.1"/>
    </source>
</evidence>
<dbReference type="RefSeq" id="WP_150898106.1">
    <property type="nucleotide sequence ID" value="NZ_WAAU01000003.1"/>
</dbReference>
<sequence length="192" mass="22569">MKQNNSKYIIGYKNLLLGILGLVFSFLFYYLNKESLTTGGIIIMALIGMSSMIYIWDYISPKNKIIGKNTEKAKQIKLDKRKDQFKSLKIELYNKSGFTAIINNKKENIEWNEISQIIIVRENLFIENEVCLYLRIDNLKGFEICETSSYWKDFNDKLIISLKEINKNWLAKFKTEPIEINNIVLYKRKNVA</sequence>
<reference evidence="2 3" key="1">
    <citation type="submission" date="2019-09" db="EMBL/GenBank/DDBJ databases">
        <authorList>
            <person name="Cao W.R."/>
        </authorList>
    </citation>
    <scope>NUCLEOTIDE SEQUENCE [LARGE SCALE GENOMIC DNA]</scope>
    <source>
        <strain evidence="3">a4</strain>
    </source>
</reference>
<name>A0A7J5AS61_9FLAO</name>
<feature type="transmembrane region" description="Helical" evidence="1">
    <location>
        <begin position="37"/>
        <end position="56"/>
    </location>
</feature>
<evidence type="ECO:0000256" key="1">
    <source>
        <dbReference type="SAM" id="Phobius"/>
    </source>
</evidence>
<evidence type="ECO:0000313" key="3">
    <source>
        <dbReference type="Proteomes" id="UP000467305"/>
    </source>
</evidence>
<protein>
    <submittedName>
        <fullName evidence="2">Uncharacterized protein</fullName>
    </submittedName>
</protein>
<gene>
    <name evidence="2" type="ORF">F7018_00955</name>
</gene>
<keyword evidence="1" id="KW-0472">Membrane</keyword>
<organism evidence="2 3">
    <name type="scientific">Tenacibaculum aiptasiae</name>
    <dbReference type="NCBI Taxonomy" id="426481"/>
    <lineage>
        <taxon>Bacteria</taxon>
        <taxon>Pseudomonadati</taxon>
        <taxon>Bacteroidota</taxon>
        <taxon>Flavobacteriia</taxon>
        <taxon>Flavobacteriales</taxon>
        <taxon>Flavobacteriaceae</taxon>
        <taxon>Tenacibaculum</taxon>
    </lineage>
</organism>
<accession>A0A7J5AS61</accession>
<dbReference type="Proteomes" id="UP000467305">
    <property type="component" value="Unassembled WGS sequence"/>
</dbReference>
<comment type="caution">
    <text evidence="2">The sequence shown here is derived from an EMBL/GenBank/DDBJ whole genome shotgun (WGS) entry which is preliminary data.</text>
</comment>
<keyword evidence="1" id="KW-0812">Transmembrane</keyword>
<dbReference type="AlphaFoldDB" id="A0A7J5AS61"/>
<keyword evidence="3" id="KW-1185">Reference proteome</keyword>
<proteinExistence type="predicted"/>
<dbReference type="EMBL" id="WAAU01000003">
    <property type="protein sequence ID" value="KAB1160477.1"/>
    <property type="molecule type" value="Genomic_DNA"/>
</dbReference>
<feature type="transmembrane region" description="Helical" evidence="1">
    <location>
        <begin position="12"/>
        <end position="31"/>
    </location>
</feature>
<keyword evidence="1" id="KW-1133">Transmembrane helix</keyword>